<evidence type="ECO:0000256" key="1">
    <source>
        <dbReference type="SAM" id="Phobius"/>
    </source>
</evidence>
<dbReference type="PIRSF" id="PIRSF037395">
    <property type="entry name" value="UCP037395_ABCper"/>
    <property type="match status" value="1"/>
</dbReference>
<dbReference type="EMBL" id="CAFBOJ010000040">
    <property type="protein sequence ID" value="CAB4976832.1"/>
    <property type="molecule type" value="Genomic_DNA"/>
</dbReference>
<dbReference type="EMBL" id="CAEZWO010000044">
    <property type="protein sequence ID" value="CAB4658589.1"/>
    <property type="molecule type" value="Genomic_DNA"/>
</dbReference>
<evidence type="ECO:0000313" key="8">
    <source>
        <dbReference type="EMBL" id="CAB5047862.1"/>
    </source>
</evidence>
<feature type="transmembrane region" description="Helical" evidence="1">
    <location>
        <begin position="233"/>
        <end position="251"/>
    </location>
</feature>
<dbReference type="AlphaFoldDB" id="A0A6J7MC04"/>
<feature type="transmembrane region" description="Helical" evidence="1">
    <location>
        <begin position="46"/>
        <end position="64"/>
    </location>
</feature>
<dbReference type="Gene3D" id="1.10.1760.20">
    <property type="match status" value="1"/>
</dbReference>
<dbReference type="EMBL" id="CAEZYB010000047">
    <property type="protein sequence ID" value="CAB4702891.1"/>
    <property type="molecule type" value="Genomic_DNA"/>
</dbReference>
<keyword evidence="1" id="KW-0812">Transmembrane</keyword>
<evidence type="ECO:0000313" key="7">
    <source>
        <dbReference type="EMBL" id="CAB4976832.1"/>
    </source>
</evidence>
<protein>
    <submittedName>
        <fullName evidence="7">Unannotated protein</fullName>
    </submittedName>
</protein>
<accession>A0A6J7MC04</accession>
<feature type="transmembrane region" description="Helical" evidence="1">
    <location>
        <begin position="100"/>
        <end position="130"/>
    </location>
</feature>
<evidence type="ECO:0000313" key="4">
    <source>
        <dbReference type="EMBL" id="CAB4766068.1"/>
    </source>
</evidence>
<proteinExistence type="predicted"/>
<keyword evidence="1" id="KW-0472">Membrane</keyword>
<feature type="transmembrane region" description="Helical" evidence="1">
    <location>
        <begin position="12"/>
        <end position="34"/>
    </location>
</feature>
<dbReference type="EMBL" id="CAEZZR010000014">
    <property type="protein sequence ID" value="CAB4766068.1"/>
    <property type="molecule type" value="Genomic_DNA"/>
</dbReference>
<evidence type="ECO:0000313" key="5">
    <source>
        <dbReference type="EMBL" id="CAB4828723.1"/>
    </source>
</evidence>
<evidence type="ECO:0000313" key="6">
    <source>
        <dbReference type="EMBL" id="CAB4843624.1"/>
    </source>
</evidence>
<organism evidence="7">
    <name type="scientific">freshwater metagenome</name>
    <dbReference type="NCBI Taxonomy" id="449393"/>
    <lineage>
        <taxon>unclassified sequences</taxon>
        <taxon>metagenomes</taxon>
        <taxon>ecological metagenomes</taxon>
    </lineage>
</organism>
<name>A0A6J7MC04_9ZZZZ</name>
<dbReference type="EMBL" id="CAFAZX010000048">
    <property type="protein sequence ID" value="CAB4843624.1"/>
    <property type="molecule type" value="Genomic_DNA"/>
</dbReference>
<dbReference type="EMBL" id="CAFBQK010000026">
    <property type="protein sequence ID" value="CAB5047862.1"/>
    <property type="molecule type" value="Genomic_DNA"/>
</dbReference>
<evidence type="ECO:0000313" key="2">
    <source>
        <dbReference type="EMBL" id="CAB4658589.1"/>
    </source>
</evidence>
<dbReference type="InterPro" id="IPR017196">
    <property type="entry name" value="ECF_substrate-spec_UCP037395"/>
</dbReference>
<feature type="transmembrane region" description="Helical" evidence="1">
    <location>
        <begin position="70"/>
        <end position="88"/>
    </location>
</feature>
<reference evidence="7" key="1">
    <citation type="submission" date="2020-05" db="EMBL/GenBank/DDBJ databases">
        <authorList>
            <person name="Chiriac C."/>
            <person name="Salcher M."/>
            <person name="Ghai R."/>
            <person name="Kavagutti S V."/>
        </authorList>
    </citation>
    <scope>NUCLEOTIDE SEQUENCE</scope>
</reference>
<evidence type="ECO:0000313" key="9">
    <source>
        <dbReference type="EMBL" id="CAB5077579.1"/>
    </source>
</evidence>
<keyword evidence="1" id="KW-1133">Transmembrane helix</keyword>
<dbReference type="EMBL" id="CAFABI010000067">
    <property type="protein sequence ID" value="CAB4828723.1"/>
    <property type="molecule type" value="Genomic_DNA"/>
</dbReference>
<feature type="transmembrane region" description="Helical" evidence="1">
    <location>
        <begin position="167"/>
        <end position="187"/>
    </location>
</feature>
<sequence length="283" mass="30578">MKRTSDIYRFNVRSSLALGAATLVSIGGFLWPFLFNAAGNQSRTQLFFWISVPLALALLIVELSNDRLDAKSVALLGVLAAITAALRPMGAGAVGIEPMWFILILSARVFGAAFGFILGISALLVSAFLTGGFGPWLAYQMFAAGWVGLGAGALPQRIGRFALRGKSEILLLLFYGAIAALIFGALMDLQFWPWALGANTQLSYLPGGPSATNLHRFIVFHFASSMAWDVPRAFITSALVVIAGPTVLSALRRTQRRAAFLEPIEFREASQNAIERVRAQKEL</sequence>
<evidence type="ECO:0000313" key="3">
    <source>
        <dbReference type="EMBL" id="CAB4702891.1"/>
    </source>
</evidence>
<gene>
    <name evidence="2" type="ORF">UFOPK2254_00597</name>
    <name evidence="3" type="ORF">UFOPK2646_00559</name>
    <name evidence="4" type="ORF">UFOPK2907_00249</name>
    <name evidence="5" type="ORF">UFOPK3197_00706</name>
    <name evidence="6" type="ORF">UFOPK3241_00890</name>
    <name evidence="7" type="ORF">UFOPK3937_00503</name>
    <name evidence="8" type="ORF">UFOPK4265_00333</name>
    <name evidence="9" type="ORF">UFOPK4401_01271</name>
</gene>
<dbReference type="EMBL" id="CAFBRB010000183">
    <property type="protein sequence ID" value="CAB5077579.1"/>
    <property type="molecule type" value="Genomic_DNA"/>
</dbReference>